<organism evidence="11 12">
    <name type="scientific">Gottfriedia endophytica</name>
    <dbReference type="NCBI Taxonomy" id="2820819"/>
    <lineage>
        <taxon>Bacteria</taxon>
        <taxon>Bacillati</taxon>
        <taxon>Bacillota</taxon>
        <taxon>Bacilli</taxon>
        <taxon>Bacillales</taxon>
        <taxon>Bacillaceae</taxon>
        <taxon>Gottfriedia</taxon>
    </lineage>
</organism>
<dbReference type="InterPro" id="IPR007634">
    <property type="entry name" value="RNA_pol_sigma_54_DNA-bd"/>
</dbReference>
<evidence type="ECO:0000313" key="12">
    <source>
        <dbReference type="Proteomes" id="UP000682134"/>
    </source>
</evidence>
<dbReference type="PRINTS" id="PR00045">
    <property type="entry name" value="SIGMA54FCT"/>
</dbReference>
<name>A0A940SK81_9BACI</name>
<keyword evidence="4" id="KW-0548">Nucleotidyltransferase</keyword>
<evidence type="ECO:0000259" key="9">
    <source>
        <dbReference type="Pfam" id="PF04552"/>
    </source>
</evidence>
<dbReference type="GO" id="GO:0016779">
    <property type="term" value="F:nucleotidyltransferase activity"/>
    <property type="evidence" value="ECO:0007669"/>
    <property type="project" value="UniProtKB-KW"/>
</dbReference>
<evidence type="ECO:0000256" key="5">
    <source>
        <dbReference type="ARBA" id="ARBA00023015"/>
    </source>
</evidence>
<evidence type="ECO:0000259" key="10">
    <source>
        <dbReference type="Pfam" id="PF04963"/>
    </source>
</evidence>
<dbReference type="Pfam" id="PF04552">
    <property type="entry name" value="Sigma54_DBD"/>
    <property type="match status" value="1"/>
</dbReference>
<sequence length="435" mass="50367">MDLQLTQQQTLKLAMTQELRQAITMLQFNAQELTEFLYEQTLENPLVEIETPHTDWNQIKTTKIQNENTKQGIDLYSRKAISLQDDLLSQLQEMKLDKSEHRIVKYLILNLDKNGFLIGADDELASELSVTQEDLNNGLQLLQSFEPDGIGARTVQECLIIQLKRLSKPTQVAEMIIEDYFDLFVNKNWKEMAKKLKVSLPELQSEIDLILTLQPRPGLNYEQDEVNYVAPDLYVERIGDEFVVSLNDKILPRLKLLNDYEDYMAKGNKSEVSSYLKEKNQQVGWLMKSLEERKSTMIEVMNFIVNKQRTFFEKGSAHLRTLTLREAAEELDIHESTVSRTCKNKFVQTPFGLFEMKNFFSQGVVTGNDEDISSTSVQVFIRELVNKENKEKPLSDQKIVELLGEEHGIEISRRTVAKYRDILRIPSSSKRKRFG</sequence>
<evidence type="ECO:0000256" key="2">
    <source>
        <dbReference type="ARBA" id="ARBA00022478"/>
    </source>
</evidence>
<evidence type="ECO:0000256" key="3">
    <source>
        <dbReference type="ARBA" id="ARBA00022679"/>
    </source>
</evidence>
<protein>
    <submittedName>
        <fullName evidence="11">RNA polymerase factor sigma-54</fullName>
    </submittedName>
</protein>
<evidence type="ECO:0000313" key="11">
    <source>
        <dbReference type="EMBL" id="MBP0726800.1"/>
    </source>
</evidence>
<proteinExistence type="inferred from homology"/>
<dbReference type="Gene3D" id="1.10.10.60">
    <property type="entry name" value="Homeodomain-like"/>
    <property type="match status" value="1"/>
</dbReference>
<dbReference type="GO" id="GO:0001216">
    <property type="term" value="F:DNA-binding transcription activator activity"/>
    <property type="evidence" value="ECO:0007669"/>
    <property type="project" value="InterPro"/>
</dbReference>
<dbReference type="GO" id="GO:0006352">
    <property type="term" value="P:DNA-templated transcription initiation"/>
    <property type="evidence" value="ECO:0007669"/>
    <property type="project" value="InterPro"/>
</dbReference>
<keyword evidence="3" id="KW-0808">Transferase</keyword>
<dbReference type="InterPro" id="IPR000394">
    <property type="entry name" value="RNA_pol_sigma_54"/>
</dbReference>
<keyword evidence="7" id="KW-0238">DNA-binding</keyword>
<dbReference type="PROSITE" id="PS00718">
    <property type="entry name" value="SIGMA54_2"/>
    <property type="match status" value="1"/>
</dbReference>
<accession>A0A940SK81</accession>
<feature type="domain" description="RNA polymerase sigma factor 54 DNA-binding" evidence="9">
    <location>
        <begin position="274"/>
        <end position="433"/>
    </location>
</feature>
<dbReference type="AlphaFoldDB" id="A0A940SK81"/>
<keyword evidence="5" id="KW-0805">Transcription regulation</keyword>
<keyword evidence="8" id="KW-0804">Transcription</keyword>
<dbReference type="NCBIfam" id="TIGR02395">
    <property type="entry name" value="rpoN_sigma"/>
    <property type="match status" value="1"/>
</dbReference>
<dbReference type="PANTHER" id="PTHR32248">
    <property type="entry name" value="RNA POLYMERASE SIGMA-54 FACTOR"/>
    <property type="match status" value="1"/>
</dbReference>
<dbReference type="GO" id="GO:0000428">
    <property type="term" value="C:DNA-directed RNA polymerase complex"/>
    <property type="evidence" value="ECO:0007669"/>
    <property type="project" value="UniProtKB-KW"/>
</dbReference>
<dbReference type="EMBL" id="JAGIYQ010000015">
    <property type="protein sequence ID" value="MBP0726800.1"/>
    <property type="molecule type" value="Genomic_DNA"/>
</dbReference>
<dbReference type="Proteomes" id="UP000682134">
    <property type="component" value="Unassembled WGS sequence"/>
</dbReference>
<evidence type="ECO:0000256" key="6">
    <source>
        <dbReference type="ARBA" id="ARBA00023082"/>
    </source>
</evidence>
<evidence type="ECO:0000256" key="8">
    <source>
        <dbReference type="ARBA" id="ARBA00023163"/>
    </source>
</evidence>
<keyword evidence="2" id="KW-0240">DNA-directed RNA polymerase</keyword>
<dbReference type="GO" id="GO:0003677">
    <property type="term" value="F:DNA binding"/>
    <property type="evidence" value="ECO:0007669"/>
    <property type="project" value="UniProtKB-KW"/>
</dbReference>
<reference evidence="11" key="1">
    <citation type="submission" date="2021-04" db="EMBL/GenBank/DDBJ databases">
        <title>Genome seq and assembly of Bacillus sp.</title>
        <authorList>
            <person name="Chhetri G."/>
        </authorList>
    </citation>
    <scope>NUCLEOTIDE SEQUENCE</scope>
    <source>
        <strain evidence="11">RG28</strain>
    </source>
</reference>
<comment type="caution">
    <text evidence="11">The sequence shown here is derived from an EMBL/GenBank/DDBJ whole genome shotgun (WGS) entry which is preliminary data.</text>
</comment>
<dbReference type="InterPro" id="IPR007046">
    <property type="entry name" value="RNA_pol_sigma_54_core-bd"/>
</dbReference>
<keyword evidence="12" id="KW-1185">Reference proteome</keyword>
<dbReference type="Gene3D" id="1.10.10.1330">
    <property type="entry name" value="RNA polymerase sigma-54 factor, core-binding domain"/>
    <property type="match status" value="1"/>
</dbReference>
<dbReference type="PIRSF" id="PIRSF000774">
    <property type="entry name" value="RpoN"/>
    <property type="match status" value="1"/>
</dbReference>
<dbReference type="Pfam" id="PF00309">
    <property type="entry name" value="Sigma54_AID"/>
    <property type="match status" value="1"/>
</dbReference>
<comment type="similarity">
    <text evidence="1">Belongs to the sigma-54 factor family.</text>
</comment>
<feature type="domain" description="RNA polymerase sigma factor 54 core-binding" evidence="10">
    <location>
        <begin position="78"/>
        <end position="260"/>
    </location>
</feature>
<evidence type="ECO:0000256" key="4">
    <source>
        <dbReference type="ARBA" id="ARBA00022695"/>
    </source>
</evidence>
<dbReference type="PANTHER" id="PTHR32248:SF4">
    <property type="entry name" value="RNA POLYMERASE SIGMA-54 FACTOR"/>
    <property type="match status" value="1"/>
</dbReference>
<gene>
    <name evidence="11" type="primary">rpoN</name>
    <name evidence="11" type="ORF">J5Y03_16705</name>
</gene>
<dbReference type="GO" id="GO:0016987">
    <property type="term" value="F:sigma factor activity"/>
    <property type="evidence" value="ECO:0007669"/>
    <property type="project" value="UniProtKB-KW"/>
</dbReference>
<dbReference type="Pfam" id="PF04963">
    <property type="entry name" value="Sigma54_CBD"/>
    <property type="match status" value="1"/>
</dbReference>
<keyword evidence="6" id="KW-0731">Sigma factor</keyword>
<evidence type="ECO:0000256" key="7">
    <source>
        <dbReference type="ARBA" id="ARBA00023125"/>
    </source>
</evidence>
<dbReference type="InterPro" id="IPR038709">
    <property type="entry name" value="RpoN_core-bd_sf"/>
</dbReference>
<dbReference type="PROSITE" id="PS50044">
    <property type="entry name" value="SIGMA54_3"/>
    <property type="match status" value="1"/>
</dbReference>
<evidence type="ECO:0000256" key="1">
    <source>
        <dbReference type="ARBA" id="ARBA00008798"/>
    </source>
</evidence>
<dbReference type="RefSeq" id="WP_209407145.1">
    <property type="nucleotide sequence ID" value="NZ_JAGIYQ010000015.1"/>
</dbReference>